<evidence type="ECO:0000256" key="1">
    <source>
        <dbReference type="ARBA" id="ARBA00001974"/>
    </source>
</evidence>
<dbReference type="Pfam" id="PF05199">
    <property type="entry name" value="GMC_oxred_C"/>
    <property type="match status" value="1"/>
</dbReference>
<sequence length="564" mass="62455">MIFNTSYPLTAFTALADSYDYITLGGGSAGCVLANRLSAADPHTSVLVIERGDISNNWMTRIPLLSTHFPSNGSRSHVWRSAPQKLLNNRAIEMVRGNLLGGSSRINGMIYTRGVPGEYNSWAAAGRRGWGYDDLLPQKQTLIVNIWEINQSIMVTQATSALGLPYVEDLNSPLEPPHGCTKIHYNIDSKGRRSSTFSAFLPPKLVRERQSRLHICTGTVVLRIGIIGETAANLSAEGVWIQKKDQSSLNKPRFIQAKREVIVAAGPIGSPQILMLSGIGPDDHLREHGIEVIKDMPGVGSNLQDHPTVSLEFKVPVWDSFTQIVLRPWVILKHLFLYLFFGTGILLAPFFELAIFLQSRLLDETYRSGSFKKEDLDASLPENCPDIEIMPISAVDTKYRTGGLSFFTVVLKPSSTGTVRLVSKDPFDSPQVDLQYLSTENDCEIVRRGVRFSLRLKDQIVAQGYPIKNINVPDSNSDEDIDRFARSECRSTYHYASTCRMAPEDDPQNPGVVDDRLRVHGIQKLRVADSSIFPDIVGAHPAAATVAIAEKCADMVLQEHNQLL</sequence>
<keyword evidence="10" id="KW-1185">Reference proteome</keyword>
<dbReference type="SUPFAM" id="SSF54373">
    <property type="entry name" value="FAD-linked reductases, C-terminal domain"/>
    <property type="match status" value="1"/>
</dbReference>
<evidence type="ECO:0000256" key="5">
    <source>
        <dbReference type="RuleBase" id="RU003968"/>
    </source>
</evidence>
<feature type="binding site" evidence="4">
    <location>
        <position position="221"/>
    </location>
    <ligand>
        <name>FAD</name>
        <dbReference type="ChEBI" id="CHEBI:57692"/>
    </ligand>
</feature>
<dbReference type="InterPro" id="IPR012132">
    <property type="entry name" value="GMC_OxRdtase"/>
</dbReference>
<protein>
    <recommendedName>
        <fullName evidence="7 8">Glucose-methanol-choline oxidoreductase N-terminal domain-containing protein</fullName>
    </recommendedName>
</protein>
<dbReference type="Gene3D" id="3.30.410.40">
    <property type="match status" value="1"/>
</dbReference>
<accession>A0AAV5AD44</accession>
<keyword evidence="6" id="KW-1133">Transmembrane helix</keyword>
<dbReference type="AlphaFoldDB" id="A0AAV5AD44"/>
<dbReference type="EMBL" id="BPWL01000005">
    <property type="protein sequence ID" value="GJJ10629.1"/>
    <property type="molecule type" value="Genomic_DNA"/>
</dbReference>
<dbReference type="InterPro" id="IPR036188">
    <property type="entry name" value="FAD/NAD-bd_sf"/>
</dbReference>
<reference evidence="9" key="1">
    <citation type="submission" date="2021-10" db="EMBL/GenBank/DDBJ databases">
        <title>De novo Genome Assembly of Clathrus columnatus (Basidiomycota, Fungi) Using Illumina and Nanopore Sequence Data.</title>
        <authorList>
            <person name="Ogiso-Tanaka E."/>
            <person name="Itagaki H."/>
            <person name="Hosoya T."/>
            <person name="Hosaka K."/>
        </authorList>
    </citation>
    <scope>NUCLEOTIDE SEQUENCE</scope>
    <source>
        <strain evidence="9">MO-923</strain>
    </source>
</reference>
<feature type="domain" description="Glucose-methanol-choline oxidoreductase N-terminal" evidence="8">
    <location>
        <begin position="266"/>
        <end position="280"/>
    </location>
</feature>
<evidence type="ECO:0000313" key="9">
    <source>
        <dbReference type="EMBL" id="GJJ10629.1"/>
    </source>
</evidence>
<gene>
    <name evidence="9" type="ORF">Clacol_004856</name>
</gene>
<evidence type="ECO:0000259" key="7">
    <source>
        <dbReference type="PROSITE" id="PS00623"/>
    </source>
</evidence>
<evidence type="ECO:0000313" key="10">
    <source>
        <dbReference type="Proteomes" id="UP001050691"/>
    </source>
</evidence>
<name>A0AAV5AD44_9AGAM</name>
<dbReference type="SUPFAM" id="SSF51905">
    <property type="entry name" value="FAD/NAD(P)-binding domain"/>
    <property type="match status" value="1"/>
</dbReference>
<evidence type="ECO:0000256" key="6">
    <source>
        <dbReference type="SAM" id="Phobius"/>
    </source>
</evidence>
<comment type="caution">
    <text evidence="9">The sequence shown here is derived from an EMBL/GenBank/DDBJ whole genome shotgun (WGS) entry which is preliminary data.</text>
</comment>
<dbReference type="GO" id="GO:0050660">
    <property type="term" value="F:flavin adenine dinucleotide binding"/>
    <property type="evidence" value="ECO:0007669"/>
    <property type="project" value="InterPro"/>
</dbReference>
<evidence type="ECO:0000256" key="4">
    <source>
        <dbReference type="PIRSR" id="PIRSR000137-2"/>
    </source>
</evidence>
<dbReference type="PROSITE" id="PS00624">
    <property type="entry name" value="GMC_OXRED_2"/>
    <property type="match status" value="1"/>
</dbReference>
<evidence type="ECO:0000256" key="3">
    <source>
        <dbReference type="PIRSR" id="PIRSR000137-1"/>
    </source>
</evidence>
<feature type="active site" description="Proton donor" evidence="3">
    <location>
        <position position="494"/>
    </location>
</feature>
<dbReference type="PANTHER" id="PTHR11552">
    <property type="entry name" value="GLUCOSE-METHANOL-CHOLINE GMC OXIDOREDUCTASE"/>
    <property type="match status" value="1"/>
</dbReference>
<feature type="transmembrane region" description="Helical" evidence="6">
    <location>
        <begin position="335"/>
        <end position="357"/>
    </location>
</feature>
<dbReference type="PANTHER" id="PTHR11552:SF219">
    <property type="entry name" value="GLUCOSE-METHANOL-CHOLINE OXIDOREDUCTASE N-TERMINAL DOMAIN-CONTAINING PROTEIN"/>
    <property type="match status" value="1"/>
</dbReference>
<keyword evidence="6" id="KW-0472">Membrane</keyword>
<dbReference type="Proteomes" id="UP001050691">
    <property type="component" value="Unassembled WGS sequence"/>
</dbReference>
<dbReference type="Pfam" id="PF00732">
    <property type="entry name" value="GMC_oxred_N"/>
    <property type="match status" value="1"/>
</dbReference>
<dbReference type="PIRSF" id="PIRSF000137">
    <property type="entry name" value="Alcohol_oxidase"/>
    <property type="match status" value="1"/>
</dbReference>
<keyword evidence="5" id="KW-0285">Flavoprotein</keyword>
<evidence type="ECO:0000259" key="8">
    <source>
        <dbReference type="PROSITE" id="PS00624"/>
    </source>
</evidence>
<proteinExistence type="inferred from homology"/>
<comment type="cofactor">
    <cofactor evidence="1 4">
        <name>FAD</name>
        <dbReference type="ChEBI" id="CHEBI:57692"/>
    </cofactor>
</comment>
<feature type="domain" description="Glucose-methanol-choline oxidoreductase N-terminal" evidence="7">
    <location>
        <begin position="97"/>
        <end position="120"/>
    </location>
</feature>
<evidence type="ECO:0000256" key="2">
    <source>
        <dbReference type="ARBA" id="ARBA00010790"/>
    </source>
</evidence>
<dbReference type="PROSITE" id="PS00623">
    <property type="entry name" value="GMC_OXRED_1"/>
    <property type="match status" value="1"/>
</dbReference>
<dbReference type="GO" id="GO:0016614">
    <property type="term" value="F:oxidoreductase activity, acting on CH-OH group of donors"/>
    <property type="evidence" value="ECO:0007669"/>
    <property type="project" value="InterPro"/>
</dbReference>
<dbReference type="InterPro" id="IPR000172">
    <property type="entry name" value="GMC_OxRdtase_N"/>
</dbReference>
<organism evidence="9 10">
    <name type="scientific">Clathrus columnatus</name>
    <dbReference type="NCBI Taxonomy" id="1419009"/>
    <lineage>
        <taxon>Eukaryota</taxon>
        <taxon>Fungi</taxon>
        <taxon>Dikarya</taxon>
        <taxon>Basidiomycota</taxon>
        <taxon>Agaricomycotina</taxon>
        <taxon>Agaricomycetes</taxon>
        <taxon>Phallomycetidae</taxon>
        <taxon>Phallales</taxon>
        <taxon>Clathraceae</taxon>
        <taxon>Clathrus</taxon>
    </lineage>
</organism>
<keyword evidence="4 5" id="KW-0274">FAD</keyword>
<feature type="active site" description="Proton acceptor" evidence="3">
    <location>
        <position position="540"/>
    </location>
</feature>
<dbReference type="Gene3D" id="3.50.50.60">
    <property type="entry name" value="FAD/NAD(P)-binding domain"/>
    <property type="match status" value="1"/>
</dbReference>
<dbReference type="InterPro" id="IPR007867">
    <property type="entry name" value="GMC_OxRtase_C"/>
</dbReference>
<keyword evidence="6" id="KW-0812">Transmembrane</keyword>
<comment type="similarity">
    <text evidence="2 5">Belongs to the GMC oxidoreductase family.</text>
</comment>